<feature type="chain" id="PRO_5036954191" evidence="3">
    <location>
        <begin position="28"/>
        <end position="326"/>
    </location>
</feature>
<dbReference type="InterPro" id="IPR043504">
    <property type="entry name" value="Peptidase_S1_PA_chymotrypsin"/>
</dbReference>
<dbReference type="Proteomes" id="UP000639606">
    <property type="component" value="Unassembled WGS sequence"/>
</dbReference>
<keyword evidence="5" id="KW-1185">Reference proteome</keyword>
<evidence type="ECO:0000313" key="5">
    <source>
        <dbReference type="Proteomes" id="UP000639606"/>
    </source>
</evidence>
<dbReference type="SUPFAM" id="SSF50494">
    <property type="entry name" value="Trypsin-like serine proteases"/>
    <property type="match status" value="1"/>
</dbReference>
<feature type="region of interest" description="Disordered" evidence="2">
    <location>
        <begin position="72"/>
        <end position="98"/>
    </location>
</feature>
<evidence type="ECO:0000256" key="1">
    <source>
        <dbReference type="ARBA" id="ARBA00022729"/>
    </source>
</evidence>
<keyword evidence="1 3" id="KW-0732">Signal</keyword>
<organism evidence="4 5">
    <name type="scientific">Saccharothrix coeruleofusca</name>
    <dbReference type="NCBI Taxonomy" id="33919"/>
    <lineage>
        <taxon>Bacteria</taxon>
        <taxon>Bacillati</taxon>
        <taxon>Actinomycetota</taxon>
        <taxon>Actinomycetes</taxon>
        <taxon>Pseudonocardiales</taxon>
        <taxon>Pseudonocardiaceae</taxon>
        <taxon>Saccharothrix</taxon>
    </lineage>
</organism>
<dbReference type="AlphaFoldDB" id="A0A918AP01"/>
<dbReference type="PANTHER" id="PTHR15462:SF19">
    <property type="entry name" value="PEPTIDASE S1 DOMAIN-CONTAINING PROTEIN"/>
    <property type="match status" value="1"/>
</dbReference>
<protein>
    <submittedName>
        <fullName evidence="4">Peptidase</fullName>
    </submittedName>
</protein>
<evidence type="ECO:0000256" key="3">
    <source>
        <dbReference type="SAM" id="SignalP"/>
    </source>
</evidence>
<dbReference type="Pfam" id="PF13365">
    <property type="entry name" value="Trypsin_2"/>
    <property type="match status" value="1"/>
</dbReference>
<feature type="signal peptide" evidence="3">
    <location>
        <begin position="1"/>
        <end position="27"/>
    </location>
</feature>
<evidence type="ECO:0000256" key="2">
    <source>
        <dbReference type="SAM" id="MobiDB-lite"/>
    </source>
</evidence>
<reference evidence="4" key="2">
    <citation type="submission" date="2020-09" db="EMBL/GenBank/DDBJ databases">
        <authorList>
            <person name="Sun Q."/>
            <person name="Ohkuma M."/>
        </authorList>
    </citation>
    <scope>NUCLEOTIDE SEQUENCE</scope>
    <source>
        <strain evidence="4">JCM 3313</strain>
    </source>
</reference>
<sequence length="326" mass="34706">MLLLRKFAVVLAACVAGIGMMASPALARSAGQSVDAEAAAGNASSETSSVNGLSAEEYWTPARMAGAIAAGPSRVTAADTADQPKPRPGPKGRIDGALPTAMSPQADIHTMSGRVFFVDDHGDNRSCSGSTVNSGGKRLVFTAGHCVHGGGGGRDWFDVNRWVFVPQYHGGSPFGTWSAYQLWAKTGWTNDENRAFDVAAVVMQPKNGVRIVDAVGGQGIKWGYGYGLPIYMFGYPANPPFNGSGLYYCSGTTWNESGFPTLGCNMTGGASGGPWLNEYGATFWAYLNGVNSWMFWETDPTQVFKWQSPYFSYDTAGSLFDTVKDM</sequence>
<gene>
    <name evidence="4" type="ORF">GCM10010185_42610</name>
</gene>
<dbReference type="PANTHER" id="PTHR15462">
    <property type="entry name" value="SERINE PROTEASE"/>
    <property type="match status" value="1"/>
</dbReference>
<dbReference type="EMBL" id="BMRG01000008">
    <property type="protein sequence ID" value="GGP65313.1"/>
    <property type="molecule type" value="Genomic_DNA"/>
</dbReference>
<reference evidence="4" key="1">
    <citation type="journal article" date="2014" name="Int. J. Syst. Evol. Microbiol.">
        <title>Complete genome sequence of Corynebacterium casei LMG S-19264T (=DSM 44701T), isolated from a smear-ripened cheese.</title>
        <authorList>
            <consortium name="US DOE Joint Genome Institute (JGI-PGF)"/>
            <person name="Walter F."/>
            <person name="Albersmeier A."/>
            <person name="Kalinowski J."/>
            <person name="Ruckert C."/>
        </authorList>
    </citation>
    <scope>NUCLEOTIDE SEQUENCE</scope>
    <source>
        <strain evidence="4">JCM 3313</strain>
    </source>
</reference>
<dbReference type="RefSeq" id="WP_189225040.1">
    <property type="nucleotide sequence ID" value="NZ_BMRG01000008.1"/>
</dbReference>
<evidence type="ECO:0000313" key="4">
    <source>
        <dbReference type="EMBL" id="GGP65313.1"/>
    </source>
</evidence>
<dbReference type="Gene3D" id="2.40.10.10">
    <property type="entry name" value="Trypsin-like serine proteases"/>
    <property type="match status" value="2"/>
</dbReference>
<proteinExistence type="predicted"/>
<dbReference type="InterPro" id="IPR009003">
    <property type="entry name" value="Peptidase_S1_PA"/>
</dbReference>
<comment type="caution">
    <text evidence="4">The sequence shown here is derived from an EMBL/GenBank/DDBJ whole genome shotgun (WGS) entry which is preliminary data.</text>
</comment>
<dbReference type="InterPro" id="IPR050966">
    <property type="entry name" value="Glutamyl_endopeptidase"/>
</dbReference>
<name>A0A918AP01_9PSEU</name>
<accession>A0A918AP01</accession>